<evidence type="ECO:0000313" key="1">
    <source>
        <dbReference type="EMBL" id="KAE9404227.1"/>
    </source>
</evidence>
<sequence>MKLTKNIEPKQLRNNLEKKEIWEGRKHTINDYTSARLKYFMMTCQCYILLTEESDICQNVDSWLKYLVIS</sequence>
<dbReference type="Proteomes" id="UP000799118">
    <property type="component" value="Unassembled WGS sequence"/>
</dbReference>
<dbReference type="AlphaFoldDB" id="A0A6A4I4Z4"/>
<proteinExistence type="predicted"/>
<reference evidence="1" key="1">
    <citation type="journal article" date="2019" name="Environ. Microbiol.">
        <title>Fungal ecological strategies reflected in gene transcription - a case study of two litter decomposers.</title>
        <authorList>
            <person name="Barbi F."/>
            <person name="Kohler A."/>
            <person name="Barry K."/>
            <person name="Baskaran P."/>
            <person name="Daum C."/>
            <person name="Fauchery L."/>
            <person name="Ihrmark K."/>
            <person name="Kuo A."/>
            <person name="LaButti K."/>
            <person name="Lipzen A."/>
            <person name="Morin E."/>
            <person name="Grigoriev I.V."/>
            <person name="Henrissat B."/>
            <person name="Lindahl B."/>
            <person name="Martin F."/>
        </authorList>
    </citation>
    <scope>NUCLEOTIDE SEQUENCE</scope>
    <source>
        <strain evidence="1">JB14</strain>
    </source>
</reference>
<keyword evidence="2" id="KW-1185">Reference proteome</keyword>
<gene>
    <name evidence="1" type="ORF">BT96DRAFT_916990</name>
</gene>
<name>A0A6A4I4Z4_9AGAR</name>
<protein>
    <submittedName>
        <fullName evidence="1">Uncharacterized protein</fullName>
    </submittedName>
</protein>
<organism evidence="1 2">
    <name type="scientific">Gymnopus androsaceus JB14</name>
    <dbReference type="NCBI Taxonomy" id="1447944"/>
    <lineage>
        <taxon>Eukaryota</taxon>
        <taxon>Fungi</taxon>
        <taxon>Dikarya</taxon>
        <taxon>Basidiomycota</taxon>
        <taxon>Agaricomycotina</taxon>
        <taxon>Agaricomycetes</taxon>
        <taxon>Agaricomycetidae</taxon>
        <taxon>Agaricales</taxon>
        <taxon>Marasmiineae</taxon>
        <taxon>Omphalotaceae</taxon>
        <taxon>Gymnopus</taxon>
    </lineage>
</organism>
<dbReference type="EMBL" id="ML769418">
    <property type="protein sequence ID" value="KAE9404227.1"/>
    <property type="molecule type" value="Genomic_DNA"/>
</dbReference>
<accession>A0A6A4I4Z4</accession>
<evidence type="ECO:0000313" key="2">
    <source>
        <dbReference type="Proteomes" id="UP000799118"/>
    </source>
</evidence>